<evidence type="ECO:0000256" key="1">
    <source>
        <dbReference type="SAM" id="MobiDB-lite"/>
    </source>
</evidence>
<dbReference type="InterPro" id="IPR052281">
    <property type="entry name" value="GAREM"/>
</dbReference>
<proteinExistence type="predicted"/>
<name>A0A8B7ZJH4_ACAPL</name>
<dbReference type="RefSeq" id="XP_022105783.1">
    <property type="nucleotide sequence ID" value="XM_022250091.1"/>
</dbReference>
<reference evidence="4" key="1">
    <citation type="submission" date="2025-08" db="UniProtKB">
        <authorList>
            <consortium name="RefSeq"/>
        </authorList>
    </citation>
    <scope>IDENTIFICATION</scope>
</reference>
<accession>A0A8B7ZJH4</accession>
<dbReference type="AlphaFoldDB" id="A0A8B7ZJH4"/>
<feature type="compositionally biased region" description="Polar residues" evidence="1">
    <location>
        <begin position="346"/>
        <end position="364"/>
    </location>
</feature>
<evidence type="ECO:0000313" key="3">
    <source>
        <dbReference type="Proteomes" id="UP000694845"/>
    </source>
</evidence>
<dbReference type="InterPro" id="IPR013761">
    <property type="entry name" value="SAM/pointed_sf"/>
</dbReference>
<organism evidence="3 4">
    <name type="scientific">Acanthaster planci</name>
    <name type="common">Crown-of-thorns starfish</name>
    <dbReference type="NCBI Taxonomy" id="133434"/>
    <lineage>
        <taxon>Eukaryota</taxon>
        <taxon>Metazoa</taxon>
        <taxon>Echinodermata</taxon>
        <taxon>Eleutherozoa</taxon>
        <taxon>Asterozoa</taxon>
        <taxon>Asteroidea</taxon>
        <taxon>Valvatacea</taxon>
        <taxon>Valvatida</taxon>
        <taxon>Acanthasteridae</taxon>
        <taxon>Acanthaster</taxon>
    </lineage>
</organism>
<dbReference type="KEGG" id="aplc:110987395"/>
<dbReference type="OMA" id="KVEDIRW"/>
<dbReference type="SMART" id="SM00454">
    <property type="entry name" value="SAM"/>
    <property type="match status" value="1"/>
</dbReference>
<feature type="compositionally biased region" description="Polar residues" evidence="1">
    <location>
        <begin position="690"/>
        <end position="699"/>
    </location>
</feature>
<dbReference type="InterPro" id="IPR001660">
    <property type="entry name" value="SAM"/>
</dbReference>
<dbReference type="OrthoDB" id="6077228at2759"/>
<dbReference type="PANTHER" id="PTHR14454">
    <property type="entry name" value="GRB2-ASSOCIATED AND REGULATOR OF MAPK PROTEIN FAMILY MEMBER"/>
    <property type="match status" value="1"/>
</dbReference>
<feature type="compositionally biased region" description="Pro residues" evidence="1">
    <location>
        <begin position="532"/>
        <end position="541"/>
    </location>
</feature>
<protein>
    <submittedName>
        <fullName evidence="4">Verprolin-like</fullName>
    </submittedName>
</protein>
<dbReference type="Gene3D" id="1.10.150.50">
    <property type="entry name" value="Transcription Factor, Ets-1"/>
    <property type="match status" value="1"/>
</dbReference>
<feature type="compositionally biased region" description="Polar residues" evidence="1">
    <location>
        <begin position="250"/>
        <end position="260"/>
    </location>
</feature>
<dbReference type="GeneID" id="110987395"/>
<feature type="compositionally biased region" description="Basic and acidic residues" evidence="1">
    <location>
        <begin position="318"/>
        <end position="334"/>
    </location>
</feature>
<feature type="compositionally biased region" description="Polar residues" evidence="1">
    <location>
        <begin position="430"/>
        <end position="440"/>
    </location>
</feature>
<dbReference type="PRINTS" id="PR01217">
    <property type="entry name" value="PRICHEXTENSN"/>
</dbReference>
<dbReference type="Pfam" id="PF07647">
    <property type="entry name" value="SAM_2"/>
    <property type="match status" value="1"/>
</dbReference>
<feature type="region of interest" description="Disordered" evidence="1">
    <location>
        <begin position="526"/>
        <end position="749"/>
    </location>
</feature>
<feature type="compositionally biased region" description="Polar residues" evidence="1">
    <location>
        <begin position="282"/>
        <end position="291"/>
    </location>
</feature>
<feature type="compositionally biased region" description="Low complexity" evidence="1">
    <location>
        <begin position="560"/>
        <end position="579"/>
    </location>
</feature>
<gene>
    <name evidence="4" type="primary">LOC110987395</name>
</gene>
<feature type="domain" description="SAM" evidence="2">
    <location>
        <begin position="767"/>
        <end position="833"/>
    </location>
</feature>
<feature type="compositionally biased region" description="Pro residues" evidence="1">
    <location>
        <begin position="580"/>
        <end position="623"/>
    </location>
</feature>
<evidence type="ECO:0000313" key="4">
    <source>
        <dbReference type="RefSeq" id="XP_022105783.1"/>
    </source>
</evidence>
<dbReference type="Proteomes" id="UP000694845">
    <property type="component" value="Unplaced"/>
</dbReference>
<feature type="compositionally biased region" description="Low complexity" evidence="1">
    <location>
        <begin position="628"/>
        <end position="644"/>
    </location>
</feature>
<keyword evidence="3" id="KW-1185">Reference proteome</keyword>
<dbReference type="SUPFAM" id="SSF47769">
    <property type="entry name" value="SAM/Pointed domain"/>
    <property type="match status" value="1"/>
</dbReference>
<feature type="region of interest" description="Disordered" evidence="1">
    <location>
        <begin position="245"/>
        <end position="454"/>
    </location>
</feature>
<sequence>MGSKVEDIRWSRRSYTLRDALKRCTFPQIMKVSVGFISPDENETLSKDQILRIHQIHTQTRVLASIKKSKWLSIPLRYADARFEALSSKKRSKPMYMRDVIDRALLPQEVTFFLGDELQFDLHTAKGSVSEKLSPLVLKNMYEVSYLQGNAIYHNHLDTQVVNIPLYLPVEVNLAEGFTKHSVEQWGRYQSLLEKLVAKHVTFELFPGNQNITFFSDKRLEKAESQEDYEKIFPTGTLYVSSAKERLRSKTPTGQVTSGARTVGHTPVVTSAGGARVKAPSSGGTIAQPTAKNGEAGKTKHMTKASSATNMMSMGTVPHDKSIHQARGRPHESPSRGSRPVPPSSATMPSRSILQKRSQSQDAHASSIPLQPPPIPTSARPTRDSPVPDTRRDKNHTGNSNINGFATRARAQKPQPIITTPVQGYRRNRSPSVDATQTSRGAYRARSPSVGARPEQVLVSPTGRVRKGPVIPQSPGIINAFEHRTASSTSSADSDYEHLKTLPVHIPAPDYDANESAFIFPESAKAKEAGYGPPPTPPPVSSIPNRQTSIPAQAPPPVPATVASSLSSPASSAASTPTSVVPPPPPAVAPPPPPPAVAPQPPPAPVPPTGLPAPPPPPPPPPGLDWKPPSQQTPQPTSTLTSISKPPMTRKISNDQGMSMMDELKKAQQRRLSKAMELDTDMVDGGKVNGTDNHSSPRSNAFGKPQAESAPNELQKILAKKKAGLNSSPGNPLPVAPRPKPAGFRSNNAAVSTNNTFTRVEDIPGKLNGLTLAQVSQCLRLLNLEKYIDTFKKNHVDGDLMMTLNKDMLRTDFGLSNFDVEKVMKFIQGWRPK</sequence>
<dbReference type="PANTHER" id="PTHR14454:SF11">
    <property type="entry name" value="SERRANO, ISOFORM F"/>
    <property type="match status" value="1"/>
</dbReference>
<feature type="compositionally biased region" description="Polar residues" evidence="1">
    <location>
        <begin position="304"/>
        <end position="313"/>
    </location>
</feature>
<feature type="compositionally biased region" description="Pro residues" evidence="1">
    <location>
        <begin position="731"/>
        <end position="740"/>
    </location>
</feature>
<evidence type="ECO:0000259" key="2">
    <source>
        <dbReference type="SMART" id="SM00454"/>
    </source>
</evidence>